<organism evidence="1 2">
    <name type="scientific">Microbacterium salsuginis</name>
    <dbReference type="NCBI Taxonomy" id="2722803"/>
    <lineage>
        <taxon>Bacteria</taxon>
        <taxon>Bacillati</taxon>
        <taxon>Actinomycetota</taxon>
        <taxon>Actinomycetes</taxon>
        <taxon>Micrococcales</taxon>
        <taxon>Microbacteriaceae</taxon>
        <taxon>Microbacterium</taxon>
    </lineage>
</organism>
<dbReference type="Proteomes" id="UP001429745">
    <property type="component" value="Unassembled WGS sequence"/>
</dbReference>
<dbReference type="EMBL" id="JABACI010000002">
    <property type="protein sequence ID" value="NLP84112.1"/>
    <property type="molecule type" value="Genomic_DNA"/>
</dbReference>
<evidence type="ECO:0008006" key="3">
    <source>
        <dbReference type="Google" id="ProtNLM"/>
    </source>
</evidence>
<protein>
    <recommendedName>
        <fullName evidence="3">Roadblock/LAMTOR2 domain-containing protein</fullName>
    </recommendedName>
</protein>
<accession>A0ABX1KC87</accession>
<reference evidence="1 2" key="1">
    <citation type="submission" date="2020-04" db="EMBL/GenBank/DDBJ databases">
        <title>CFH 90308 Microbacterium sp.</title>
        <authorList>
            <person name="Nie G."/>
            <person name="Ming H."/>
            <person name="Xia T."/>
        </authorList>
    </citation>
    <scope>NUCLEOTIDE SEQUENCE [LARGE SCALE GENOMIC DNA]</scope>
    <source>
        <strain evidence="1 2">CFH 90308</strain>
    </source>
</reference>
<name>A0ABX1KC87_9MICO</name>
<keyword evidence="2" id="KW-1185">Reference proteome</keyword>
<dbReference type="RefSeq" id="WP_168912575.1">
    <property type="nucleotide sequence ID" value="NZ_JABACI010000002.1"/>
</dbReference>
<evidence type="ECO:0000313" key="1">
    <source>
        <dbReference type="EMBL" id="NLP84112.1"/>
    </source>
</evidence>
<gene>
    <name evidence="1" type="ORF">HF576_09635</name>
</gene>
<evidence type="ECO:0000313" key="2">
    <source>
        <dbReference type="Proteomes" id="UP001429745"/>
    </source>
</evidence>
<proteinExistence type="predicted"/>
<comment type="caution">
    <text evidence="1">The sequence shown here is derived from an EMBL/GenBank/DDBJ whole genome shotgun (WGS) entry which is preliminary data.</text>
</comment>
<sequence>MTTALPPVLENLASDVADGVTAVPVGDEAEVVVPADWIVTTHEGDAVAVRTPDGVLRAQLEAADEDAAAILSATPGVQGAARTEQLASGMSAMHAGLEDGGYVAVVAGPDGANVRVVIEVRGGDISAYRPAIAHLLEGIRT</sequence>